<keyword evidence="6" id="KW-0804">Transcription</keyword>
<evidence type="ECO:0000313" key="9">
    <source>
        <dbReference type="EMBL" id="KAG6507350.1"/>
    </source>
</evidence>
<accession>A0A8J5L6K0</accession>
<dbReference type="GO" id="GO:0000981">
    <property type="term" value="F:DNA-binding transcription factor activity, RNA polymerase II-specific"/>
    <property type="evidence" value="ECO:0007669"/>
    <property type="project" value="TreeGrafter"/>
</dbReference>
<dbReference type="EMBL" id="JACMSC010000009">
    <property type="protein sequence ID" value="KAG6507350.1"/>
    <property type="molecule type" value="Genomic_DNA"/>
</dbReference>
<evidence type="ECO:0000256" key="1">
    <source>
        <dbReference type="ARBA" id="ARBA00004123"/>
    </source>
</evidence>
<evidence type="ECO:0000256" key="5">
    <source>
        <dbReference type="ARBA" id="ARBA00023125"/>
    </source>
</evidence>
<keyword evidence="7" id="KW-0539">Nucleus</keyword>
<evidence type="ECO:0000256" key="7">
    <source>
        <dbReference type="ARBA" id="ARBA00023242"/>
    </source>
</evidence>
<comment type="subcellular location">
    <subcellularLocation>
        <location evidence="1">Nucleus</location>
    </subcellularLocation>
</comment>
<evidence type="ECO:0000256" key="4">
    <source>
        <dbReference type="ARBA" id="ARBA00023015"/>
    </source>
</evidence>
<dbReference type="SMART" id="SM00353">
    <property type="entry name" value="HLH"/>
    <property type="match status" value="1"/>
</dbReference>
<dbReference type="GO" id="GO:0046983">
    <property type="term" value="F:protein dimerization activity"/>
    <property type="evidence" value="ECO:0007669"/>
    <property type="project" value="InterPro"/>
</dbReference>
<dbReference type="PROSITE" id="PS50888">
    <property type="entry name" value="BHLH"/>
    <property type="match status" value="1"/>
</dbReference>
<reference evidence="9 10" key="1">
    <citation type="submission" date="2020-08" db="EMBL/GenBank/DDBJ databases">
        <title>Plant Genome Project.</title>
        <authorList>
            <person name="Zhang R.-G."/>
        </authorList>
    </citation>
    <scope>NUCLEOTIDE SEQUENCE [LARGE SCALE GENOMIC DNA]</scope>
    <source>
        <tissue evidence="9">Rhizome</tissue>
    </source>
</reference>
<proteinExistence type="inferred from homology"/>
<dbReference type="PANTHER" id="PTHR16223">
    <property type="entry name" value="TRANSCRIPTION FACTOR BHLH83-RELATED"/>
    <property type="match status" value="1"/>
</dbReference>
<dbReference type="GO" id="GO:0005634">
    <property type="term" value="C:nucleus"/>
    <property type="evidence" value="ECO:0007669"/>
    <property type="project" value="UniProtKB-SubCell"/>
</dbReference>
<dbReference type="GO" id="GO:0000978">
    <property type="term" value="F:RNA polymerase II cis-regulatory region sequence-specific DNA binding"/>
    <property type="evidence" value="ECO:0007669"/>
    <property type="project" value="TreeGrafter"/>
</dbReference>
<name>A0A8J5L6K0_ZINOF</name>
<keyword evidence="5" id="KW-0238">DNA-binding</keyword>
<sequence>MAAMANQHQPQQHPVAVNEDEFFEHIFSMPTSYASVVEAGAPLHRSSADSGGVLRGGPFPLGLSLQHGLSSANQPREEPDRKAIRDAFSSAGLFTPGLELVQPHQIRSNPAFHGQVRQGGVAVMPQQRPKVRARRGQATDPHSIAERVGYASLRRERIAERIRALHDLVPNINKTDRAAMLDEVLDYVKFLRLQVKVLSMSRLGGAGAVAQLIAEIPLLVEGEAVWEKCSTDGTERQVAKLMQEDIGAAMQLLQSKSLCMMPISLAMAMCDTHQPEAQMLKPKPNSPS</sequence>
<dbReference type="InterPro" id="IPR011598">
    <property type="entry name" value="bHLH_dom"/>
</dbReference>
<dbReference type="InterPro" id="IPR036638">
    <property type="entry name" value="HLH_DNA-bd_sf"/>
</dbReference>
<feature type="domain" description="BHLH" evidence="8">
    <location>
        <begin position="142"/>
        <end position="191"/>
    </location>
</feature>
<dbReference type="SUPFAM" id="SSF47459">
    <property type="entry name" value="HLH, helix-loop-helix DNA-binding domain"/>
    <property type="match status" value="1"/>
</dbReference>
<dbReference type="PANTHER" id="PTHR16223:SF198">
    <property type="entry name" value="DEHYDROGENASE, PUTATIVE, EXPRESSED-RELATED"/>
    <property type="match status" value="1"/>
</dbReference>
<dbReference type="Gene3D" id="4.10.280.10">
    <property type="entry name" value="Helix-loop-helix DNA-binding domain"/>
    <property type="match status" value="1"/>
</dbReference>
<dbReference type="InterPro" id="IPR045843">
    <property type="entry name" value="IND-like"/>
</dbReference>
<comment type="subunit">
    <text evidence="3">Homodimer.</text>
</comment>
<organism evidence="9 10">
    <name type="scientific">Zingiber officinale</name>
    <name type="common">Ginger</name>
    <name type="synonym">Amomum zingiber</name>
    <dbReference type="NCBI Taxonomy" id="94328"/>
    <lineage>
        <taxon>Eukaryota</taxon>
        <taxon>Viridiplantae</taxon>
        <taxon>Streptophyta</taxon>
        <taxon>Embryophyta</taxon>
        <taxon>Tracheophyta</taxon>
        <taxon>Spermatophyta</taxon>
        <taxon>Magnoliopsida</taxon>
        <taxon>Liliopsida</taxon>
        <taxon>Zingiberales</taxon>
        <taxon>Zingiberaceae</taxon>
        <taxon>Zingiber</taxon>
    </lineage>
</organism>
<dbReference type="AlphaFoldDB" id="A0A8J5L6K0"/>
<comment type="similarity">
    <text evidence="2">Belongs to the bHLH protein family.</text>
</comment>
<evidence type="ECO:0000313" key="10">
    <source>
        <dbReference type="Proteomes" id="UP000734854"/>
    </source>
</evidence>
<dbReference type="Proteomes" id="UP000734854">
    <property type="component" value="Unassembled WGS sequence"/>
</dbReference>
<evidence type="ECO:0000256" key="3">
    <source>
        <dbReference type="ARBA" id="ARBA00011738"/>
    </source>
</evidence>
<evidence type="ECO:0000256" key="6">
    <source>
        <dbReference type="ARBA" id="ARBA00023163"/>
    </source>
</evidence>
<gene>
    <name evidence="9" type="ORF">ZIOFF_032692</name>
</gene>
<comment type="caution">
    <text evidence="9">The sequence shown here is derived from an EMBL/GenBank/DDBJ whole genome shotgun (WGS) entry which is preliminary data.</text>
</comment>
<protein>
    <recommendedName>
        <fullName evidence="8">BHLH domain-containing protein</fullName>
    </recommendedName>
</protein>
<keyword evidence="4" id="KW-0805">Transcription regulation</keyword>
<evidence type="ECO:0000256" key="2">
    <source>
        <dbReference type="ARBA" id="ARBA00005510"/>
    </source>
</evidence>
<evidence type="ECO:0000259" key="8">
    <source>
        <dbReference type="PROSITE" id="PS50888"/>
    </source>
</evidence>
<dbReference type="FunFam" id="4.10.280.10:FF:000044">
    <property type="entry name" value="Basic helix-loop-helix transcription factor"/>
    <property type="match status" value="1"/>
</dbReference>
<keyword evidence="10" id="KW-1185">Reference proteome</keyword>